<evidence type="ECO:0000313" key="2">
    <source>
        <dbReference type="EMBL" id="SVD29753.1"/>
    </source>
</evidence>
<name>A0A382U690_9ZZZZ</name>
<protein>
    <recommendedName>
        <fullName evidence="1">ASPIC/UnbV domain-containing protein</fullName>
    </recommendedName>
</protein>
<dbReference type="AlphaFoldDB" id="A0A382U690"/>
<accession>A0A382U690</accession>
<dbReference type="SUPFAM" id="SSF69318">
    <property type="entry name" value="Integrin alpha N-terminal domain"/>
    <property type="match status" value="1"/>
</dbReference>
<dbReference type="PANTHER" id="PTHR16026:SF0">
    <property type="entry name" value="CARTILAGE ACIDIC PROTEIN 1"/>
    <property type="match status" value="1"/>
</dbReference>
<dbReference type="Pfam" id="PF07593">
    <property type="entry name" value="UnbV_ASPIC"/>
    <property type="match status" value="1"/>
</dbReference>
<feature type="non-terminal residue" evidence="2">
    <location>
        <position position="1"/>
    </location>
</feature>
<feature type="non-terminal residue" evidence="2">
    <location>
        <position position="295"/>
    </location>
</feature>
<dbReference type="InterPro" id="IPR011519">
    <property type="entry name" value="UnbV_ASPIC"/>
</dbReference>
<organism evidence="2">
    <name type="scientific">marine metagenome</name>
    <dbReference type="NCBI Taxonomy" id="408172"/>
    <lineage>
        <taxon>unclassified sequences</taxon>
        <taxon>metagenomes</taxon>
        <taxon>ecological metagenomes</taxon>
    </lineage>
</organism>
<sequence>DFDNDGDLDVVINRLESEAGIYRNDSSAPRIAVRLRGDSPNTQGIGAKVKLLGGPVDQMKEVISGGSYLSGSDPLVSFAAWDEKKEFILEVIWRSGEVSRIEGVKGNRLYEVYESSSTPASPPIIVDKSPMYEDVSHLINHRHHEDPYDDFARQPLLPSRLSQLGPGVAWGDVDSDGDDDLVLPSGRGGRLSVFINTSGTFREIEGSVTGHDQTGVVIYPSSSGPEILVGHSNFESTVEETSFIQGYRVEDGNLIETRRISTNLSSVGALCMADVDGDEDLDLFAGGRTVPGRYP</sequence>
<reference evidence="2" key="1">
    <citation type="submission" date="2018-05" db="EMBL/GenBank/DDBJ databases">
        <authorList>
            <person name="Lanie J.A."/>
            <person name="Ng W.-L."/>
            <person name="Kazmierczak K.M."/>
            <person name="Andrzejewski T.M."/>
            <person name="Davidsen T.M."/>
            <person name="Wayne K.J."/>
            <person name="Tettelin H."/>
            <person name="Glass J.I."/>
            <person name="Rusch D."/>
            <person name="Podicherti R."/>
            <person name="Tsui H.-C.T."/>
            <person name="Winkler M.E."/>
        </authorList>
    </citation>
    <scope>NUCLEOTIDE SEQUENCE</scope>
</reference>
<evidence type="ECO:0000259" key="1">
    <source>
        <dbReference type="Pfam" id="PF07593"/>
    </source>
</evidence>
<gene>
    <name evidence="2" type="ORF">METZ01_LOCUS382607</name>
</gene>
<dbReference type="EMBL" id="UINC01141799">
    <property type="protein sequence ID" value="SVD29753.1"/>
    <property type="molecule type" value="Genomic_DNA"/>
</dbReference>
<dbReference type="PANTHER" id="PTHR16026">
    <property type="entry name" value="CARTILAGE ACIDIC PROTEIN 1"/>
    <property type="match status" value="1"/>
</dbReference>
<feature type="domain" description="ASPIC/UnbV" evidence="1">
    <location>
        <begin position="44"/>
        <end position="110"/>
    </location>
</feature>
<proteinExistence type="predicted"/>
<dbReference type="InterPro" id="IPR027039">
    <property type="entry name" value="Crtac1"/>
</dbReference>
<dbReference type="InterPro" id="IPR028994">
    <property type="entry name" value="Integrin_alpha_N"/>
</dbReference>